<comment type="caution">
    <text evidence="3">The sequence shown here is derived from an EMBL/GenBank/DDBJ whole genome shotgun (WGS) entry which is preliminary data.</text>
</comment>
<feature type="domain" description="CxC2-like cysteine cluster KDZ transposase-associated" evidence="2">
    <location>
        <begin position="300"/>
        <end position="377"/>
    </location>
</feature>
<dbReference type="Pfam" id="PF18803">
    <property type="entry name" value="CxC2"/>
    <property type="match status" value="1"/>
</dbReference>
<proteinExistence type="predicted"/>
<gene>
    <name evidence="3" type="ORF">JR316_004821</name>
</gene>
<feature type="compositionally biased region" description="Acidic residues" evidence="1">
    <location>
        <begin position="1693"/>
        <end position="1707"/>
    </location>
</feature>
<feature type="region of interest" description="Disordered" evidence="1">
    <location>
        <begin position="435"/>
        <end position="476"/>
    </location>
</feature>
<protein>
    <recommendedName>
        <fullName evidence="2">CxC2-like cysteine cluster KDZ transposase-associated domain-containing protein</fullName>
    </recommendedName>
</protein>
<sequence>MGFKKVPDRGLDEEFPNVREASWSSGAKKRKRGRPRIHKLPAESSSTNLPQTTTYSFQNHEHNILEEEIPHYPGDLTDQQVLDNLRQLDDDRTGGKSQNDYLREWLPKREVYLGTMIGGEAPDPDLNGRCQQCQGMSGVWRCCQCFGSRILCSECLQRNHQFTPFHRVEKWTGLYFRPGALWEVGVKLYLGHNGKRCPYPTDPSHLGCDGGNNSSGSHGHGGNNSPIFEDEHGLDLDPLPASNDQESFTAQLLADPEVPHLVELDDGDDEDDDLFEEVDTTYLDQPRPKAADNNGIPFKAIVHTSGVHYLPVRTCTCRSVRLPSIDLQYLEMGLFAASFENVQTVFTVEVLEDFWMDNLECKTSAYQYYQKLRRLTSPAFPKKVLNRYRELRRLSREYRDLVLRRQYGEGHTREAVVPYYHHCHDSSPERMGINVSDPIDGGSDSPSQEVGMSTDPSLGHGGLDGPPAPHMTRTEDHPKVEDRRGKLALFCPACPQPGINLPDTWIDDADRQVLVILQGYVADGNFKADHLNQKNEGDDVWLSVGEGYMTAPGPYKEHIKEAISLAPRYKREQTCHNYHTQKAENRVSPGKRVRGIGAHACARHGCFCPSSVVDFDKGEKQMHMDWSLTQARETTNTQGITKHLEIYDINCQYCVNLARRLSESTKMHWPPSVKMIFAIGLFHVHGHKTECLYNYASTYVPGVGIIDGEILEPLWSVLNDTSRSTRSATTAHRAEVLDDHMGDSNWKKTINMAATIAAKFKRAREQSGITDRFYRGITDQQDSGLINTWEDEISKAEADREQGVADAVGKVMASKVKTAAGRQEIELHLSNMELTSNGATGKAAWISSGLKLEQAQLELRDHVRKLGKHPSTAQKLDLVNKRRSMRTRVEAFCRSAMTFMGEDVLEDIQGDIAPILDYEVSDNDDPDLGNVNITRADPERQPLPFPSAVKQDFFDGLDAGTNLILKGLRKLELQIRHGHAEDCLEAVRSALIQLSWQYKYQVWTADSVYMGTRAWDGVKLLNASWKLHRRLYNTNRQKMIYLSAGVRDEDNIRKQYPILQVHDCKHSNAVSDPNIRGGSSDRLSWIWRSRQGLDNDNQLYVNEFFRLNWLRARAQRNRWQEELALTKKEMEWTVRFYVYMAKTWRARHDFVPDRLVGHRANAQKQIAMWNDLGRAADKVFRQINPEYPSLNILVVSHLVEFMHLPRLFKPPVEDEHHLLTYDERRALAKVHVHICGARIRAGYRLFIANGDSVSSVCRQKWMYLLDLEVAILLRVLGYCYVNGFQVNIPFFISEILNQSVHAVLNRTPHHQAVLFESLNQSWSAWEDDEILNQTKSWGYWWRDGFAEGDEWQVAFVTVESQAREFWNKVVLPEYQQEVLRLNNQRKEAKEGASSSTSGPPRNQENNPKGKGKAAERTSVPTSGKHGSALTGKHGSAFSPPTGKPNPPTRVANTRDETSPIAISDHRPPYCPRCGQPILTGVMRELAHLRRNVADKMKNAHKAVTTSSAALGRYSVLEKMWIDSKEHPFSNGKGLSAKYKFQHPVHPSPDSWGAITAQARSFEVSKLKVASFYINDIFYSFIAVKELPFHPLWYHSPPSNTANIHLPTDTLPTPGSVSPPSNAHTSNAFLFNARSRPVFPGEEDDIDSTSDTTESSTPATFLEHLAQDFEEEADEESSAGNTTEESDASGNSEELSEDVSETPWDEES</sequence>
<dbReference type="InterPro" id="IPR040521">
    <property type="entry name" value="KDZ"/>
</dbReference>
<feature type="compositionally biased region" description="Polar residues" evidence="1">
    <location>
        <begin position="1392"/>
        <end position="1406"/>
    </location>
</feature>
<reference evidence="3" key="1">
    <citation type="submission" date="2021-02" db="EMBL/GenBank/DDBJ databases">
        <title>Psilocybe cubensis genome.</title>
        <authorList>
            <person name="Mckernan K.J."/>
            <person name="Crawford S."/>
            <person name="Trippe A."/>
            <person name="Kane L.T."/>
            <person name="Mclaughlin S."/>
        </authorList>
    </citation>
    <scope>NUCLEOTIDE SEQUENCE [LARGE SCALE GENOMIC DNA]</scope>
    <source>
        <strain evidence="3">MGC-MH-2018</strain>
    </source>
</reference>
<accession>A0A8H8CL21</accession>
<feature type="compositionally biased region" description="Polar residues" evidence="1">
    <location>
        <begin position="1609"/>
        <end position="1628"/>
    </location>
</feature>
<feature type="region of interest" description="Disordered" evidence="1">
    <location>
        <begin position="1384"/>
        <end position="1453"/>
    </location>
</feature>
<feature type="compositionally biased region" description="Basic residues" evidence="1">
    <location>
        <begin position="27"/>
        <end position="39"/>
    </location>
</feature>
<name>A0A8H8CL21_PSICU</name>
<organism evidence="3">
    <name type="scientific">Psilocybe cubensis</name>
    <name type="common">Psychedelic mushroom</name>
    <name type="synonym">Stropharia cubensis</name>
    <dbReference type="NCBI Taxonomy" id="181762"/>
    <lineage>
        <taxon>Eukaryota</taxon>
        <taxon>Fungi</taxon>
        <taxon>Dikarya</taxon>
        <taxon>Basidiomycota</taxon>
        <taxon>Agaricomycotina</taxon>
        <taxon>Agaricomycetes</taxon>
        <taxon>Agaricomycetidae</taxon>
        <taxon>Agaricales</taxon>
        <taxon>Agaricineae</taxon>
        <taxon>Strophariaceae</taxon>
        <taxon>Psilocybe</taxon>
    </lineage>
</organism>
<feature type="compositionally biased region" description="Basic and acidic residues" evidence="1">
    <location>
        <begin position="1"/>
        <end position="12"/>
    </location>
</feature>
<dbReference type="InterPro" id="IPR041457">
    <property type="entry name" value="CxC2_KDZ-assoc"/>
</dbReference>
<dbReference type="PANTHER" id="PTHR33096">
    <property type="entry name" value="CXC2 DOMAIN-CONTAINING PROTEIN"/>
    <property type="match status" value="1"/>
</dbReference>
<evidence type="ECO:0000313" key="3">
    <source>
        <dbReference type="EMBL" id="KAG5170432.1"/>
    </source>
</evidence>
<feature type="region of interest" description="Disordered" evidence="1">
    <location>
        <begin position="1604"/>
        <end position="1707"/>
    </location>
</feature>
<feature type="region of interest" description="Disordered" evidence="1">
    <location>
        <begin position="1"/>
        <end position="51"/>
    </location>
</feature>
<evidence type="ECO:0000259" key="2">
    <source>
        <dbReference type="Pfam" id="PF18803"/>
    </source>
</evidence>
<dbReference type="EMBL" id="JAFIQS010000004">
    <property type="protein sequence ID" value="KAG5170432.1"/>
    <property type="molecule type" value="Genomic_DNA"/>
</dbReference>
<dbReference type="Pfam" id="PF18758">
    <property type="entry name" value="KDZ"/>
    <property type="match status" value="1"/>
</dbReference>
<feature type="compositionally biased region" description="Low complexity" evidence="1">
    <location>
        <begin position="436"/>
        <end position="447"/>
    </location>
</feature>
<evidence type="ECO:0000256" key="1">
    <source>
        <dbReference type="SAM" id="MobiDB-lite"/>
    </source>
</evidence>
<feature type="compositionally biased region" description="Polar residues" evidence="1">
    <location>
        <begin position="1679"/>
        <end position="1692"/>
    </location>
</feature>
<feature type="region of interest" description="Disordered" evidence="1">
    <location>
        <begin position="208"/>
        <end position="236"/>
    </location>
</feature>
<dbReference type="CDD" id="cd19757">
    <property type="entry name" value="Bbox1"/>
    <property type="match status" value="1"/>
</dbReference>
<dbReference type="PANTHER" id="PTHR33096:SF1">
    <property type="entry name" value="CXC1-LIKE CYSTEINE CLUSTER ASSOCIATED WITH KDZ TRANSPOSASES DOMAIN-CONTAINING PROTEIN"/>
    <property type="match status" value="1"/>
</dbReference>
<feature type="compositionally biased region" description="Acidic residues" evidence="1">
    <location>
        <begin position="1667"/>
        <end position="1676"/>
    </location>
</feature>